<evidence type="ECO:0000313" key="2">
    <source>
        <dbReference type="Proteomes" id="UP000664914"/>
    </source>
</evidence>
<evidence type="ECO:0000313" key="1">
    <source>
        <dbReference type="EMBL" id="QTH22914.1"/>
    </source>
</evidence>
<dbReference type="RefSeq" id="WP_208633507.1">
    <property type="nucleotide sequence ID" value="NZ_CP059319.1"/>
</dbReference>
<dbReference type="AlphaFoldDB" id="A0A975D521"/>
<name>A0A975D521_9SPHN</name>
<protein>
    <submittedName>
        <fullName evidence="1">Uncharacterized protein</fullName>
    </submittedName>
</protein>
<reference evidence="1" key="2">
    <citation type="submission" date="2021-04" db="EMBL/GenBank/DDBJ databases">
        <title>Isolation and genomic analysis of the ibuprofen-degrading bacterium Sphingomonas strain MPO218.</title>
        <authorList>
            <person name="Aulestia M."/>
            <person name="Flores A."/>
            <person name="Mangas E.L."/>
            <person name="Perez-Pulido A.J."/>
            <person name="Santero E."/>
            <person name="Camacho E.M."/>
        </authorList>
    </citation>
    <scope>NUCLEOTIDE SEQUENCE</scope>
    <source>
        <strain evidence="1">MPO218</strain>
    </source>
</reference>
<gene>
    <name evidence="1" type="ORF">HRJ34_05200</name>
</gene>
<sequence length="68" mass="7523">MTDPRRIGRCGTRAMANDPHRAAVLERIGRMVDDGLAEWSLLAGGEIRLRLLSGEVFLLGTDDIFRLA</sequence>
<accession>A0A975D521</accession>
<dbReference type="EMBL" id="CP059319">
    <property type="protein sequence ID" value="QTH22914.1"/>
    <property type="molecule type" value="Genomic_DNA"/>
</dbReference>
<dbReference type="Proteomes" id="UP000664914">
    <property type="component" value="Chromosome"/>
</dbReference>
<proteinExistence type="predicted"/>
<organism evidence="1 2">
    <name type="scientific">Rhizorhabdus wittichii</name>
    <dbReference type="NCBI Taxonomy" id="160791"/>
    <lineage>
        <taxon>Bacteria</taxon>
        <taxon>Pseudomonadati</taxon>
        <taxon>Pseudomonadota</taxon>
        <taxon>Alphaproteobacteria</taxon>
        <taxon>Sphingomonadales</taxon>
        <taxon>Sphingomonadaceae</taxon>
        <taxon>Rhizorhabdus</taxon>
    </lineage>
</organism>
<reference evidence="1" key="1">
    <citation type="submission" date="2020-07" db="EMBL/GenBank/DDBJ databases">
        <authorList>
            <person name="Camacho E."/>
        </authorList>
    </citation>
    <scope>NUCLEOTIDE SEQUENCE</scope>
    <source>
        <strain evidence="1">MPO218</strain>
    </source>
</reference>